<name>A0A412PER6_9FIRM</name>
<proteinExistence type="predicted"/>
<dbReference type="RefSeq" id="WP_006526497.1">
    <property type="nucleotide sequence ID" value="NZ_CABJCF010000002.1"/>
</dbReference>
<dbReference type="GO" id="GO:0004534">
    <property type="term" value="F:5'-3' RNA exonuclease activity"/>
    <property type="evidence" value="ECO:0007669"/>
    <property type="project" value="TreeGrafter"/>
</dbReference>
<dbReference type="Gene3D" id="1.10.150.650">
    <property type="match status" value="1"/>
</dbReference>
<gene>
    <name evidence="1" type="ORF">DWX20_04770</name>
</gene>
<dbReference type="Gene3D" id="3.20.20.140">
    <property type="entry name" value="Metal-dependent hydrolases"/>
    <property type="match status" value="1"/>
</dbReference>
<reference evidence="1 2" key="1">
    <citation type="submission" date="2018-08" db="EMBL/GenBank/DDBJ databases">
        <title>A genome reference for cultivated species of the human gut microbiota.</title>
        <authorList>
            <person name="Zou Y."/>
            <person name="Xue W."/>
            <person name="Luo G."/>
        </authorList>
    </citation>
    <scope>NUCLEOTIDE SEQUENCE [LARGE SCALE GENOMIC DNA]</scope>
    <source>
        <strain evidence="1 2">AF18-46</strain>
    </source>
</reference>
<dbReference type="GO" id="GO:0035312">
    <property type="term" value="F:5'-3' DNA exonuclease activity"/>
    <property type="evidence" value="ECO:0007669"/>
    <property type="project" value="TreeGrafter"/>
</dbReference>
<sequence>MFDFHLHTTKSDGVLSIEEMLDTLHLSSIQPFSITDHNHALVYECFDYYNYPCIPGTEIATSYKGEIIELLGFGINPSVINAWYKDFYSEQNLERIEKLLFTRIQECARTQGYHFDNTLQLNSFEKGISKKMMYRELVDKNPTFVECYPTYKSFFRQGLSNPDSPFFIDEGDTYLSFDDTINLIHRAGGKAFLAHIFEYDTFRKNHYIDEVKDRLDGMECFHPSIPMRESVKLFQYCEENGLYVSGGSDFHRPERHIPMGVHLDKSLLCSSRFDWIPEHLRKLL</sequence>
<dbReference type="Proteomes" id="UP000284731">
    <property type="component" value="Unassembled WGS sequence"/>
</dbReference>
<dbReference type="EMBL" id="QRWX01000002">
    <property type="protein sequence ID" value="RGT56125.1"/>
    <property type="molecule type" value="Genomic_DNA"/>
</dbReference>
<evidence type="ECO:0000313" key="2">
    <source>
        <dbReference type="Proteomes" id="UP000284731"/>
    </source>
</evidence>
<dbReference type="SUPFAM" id="SSF89550">
    <property type="entry name" value="PHP domain-like"/>
    <property type="match status" value="1"/>
</dbReference>
<protein>
    <recommendedName>
        <fullName evidence="3">PHP domain-containing protein</fullName>
    </recommendedName>
</protein>
<dbReference type="PANTHER" id="PTHR42924">
    <property type="entry name" value="EXONUCLEASE"/>
    <property type="match status" value="1"/>
</dbReference>
<evidence type="ECO:0008006" key="3">
    <source>
        <dbReference type="Google" id="ProtNLM"/>
    </source>
</evidence>
<evidence type="ECO:0000313" key="1">
    <source>
        <dbReference type="EMBL" id="RGT56125.1"/>
    </source>
</evidence>
<accession>A0A412PER6</accession>
<organism evidence="1 2">
    <name type="scientific">Solobacterium moorei</name>
    <dbReference type="NCBI Taxonomy" id="102148"/>
    <lineage>
        <taxon>Bacteria</taxon>
        <taxon>Bacillati</taxon>
        <taxon>Bacillota</taxon>
        <taxon>Erysipelotrichia</taxon>
        <taxon>Erysipelotrichales</taxon>
        <taxon>Erysipelotrichaceae</taxon>
        <taxon>Solobacterium</taxon>
    </lineage>
</organism>
<dbReference type="InterPro" id="IPR052018">
    <property type="entry name" value="PHP_domain"/>
</dbReference>
<dbReference type="InterPro" id="IPR016195">
    <property type="entry name" value="Pol/histidinol_Pase-like"/>
</dbReference>
<comment type="caution">
    <text evidence="1">The sequence shown here is derived from an EMBL/GenBank/DDBJ whole genome shotgun (WGS) entry which is preliminary data.</text>
</comment>
<dbReference type="AlphaFoldDB" id="A0A412PER6"/>
<dbReference type="PANTHER" id="PTHR42924:SF3">
    <property type="entry name" value="POLYMERASE_HISTIDINOL PHOSPHATASE N-TERMINAL DOMAIN-CONTAINING PROTEIN"/>
    <property type="match status" value="1"/>
</dbReference>